<feature type="signal peptide" evidence="2">
    <location>
        <begin position="1"/>
        <end position="28"/>
    </location>
</feature>
<feature type="chain" id="PRO_5012064665" description="Roller-3 N-terminal domain-containing protein" evidence="2">
    <location>
        <begin position="29"/>
        <end position="663"/>
    </location>
</feature>
<evidence type="ECO:0000313" key="5">
    <source>
        <dbReference type="Proteomes" id="UP000218231"/>
    </source>
</evidence>
<feature type="domain" description="Roller-3 N-terminal" evidence="3">
    <location>
        <begin position="31"/>
        <end position="88"/>
    </location>
</feature>
<dbReference type="Pfam" id="PF26432">
    <property type="entry name" value="Roller3_N"/>
    <property type="match status" value="1"/>
</dbReference>
<dbReference type="AlphaFoldDB" id="A0A2A2L0I8"/>
<dbReference type="InterPro" id="IPR058726">
    <property type="entry name" value="Roller3_N"/>
</dbReference>
<evidence type="ECO:0000259" key="3">
    <source>
        <dbReference type="Pfam" id="PF26432"/>
    </source>
</evidence>
<feature type="compositionally biased region" description="Polar residues" evidence="1">
    <location>
        <begin position="93"/>
        <end position="102"/>
    </location>
</feature>
<name>A0A2A2L0I8_9BILA</name>
<evidence type="ECO:0000313" key="4">
    <source>
        <dbReference type="EMBL" id="PAV79776.1"/>
    </source>
</evidence>
<protein>
    <recommendedName>
        <fullName evidence="3">Roller-3 N-terminal domain-containing protein</fullName>
    </recommendedName>
</protein>
<keyword evidence="2" id="KW-0732">Signal</keyword>
<evidence type="ECO:0000256" key="1">
    <source>
        <dbReference type="SAM" id="MobiDB-lite"/>
    </source>
</evidence>
<accession>A0A2A2L0I8</accession>
<dbReference type="EMBL" id="LIAE01007369">
    <property type="protein sequence ID" value="PAV79776.1"/>
    <property type="molecule type" value="Genomic_DNA"/>
</dbReference>
<gene>
    <name evidence="4" type="ORF">WR25_17186</name>
</gene>
<evidence type="ECO:0000256" key="2">
    <source>
        <dbReference type="SAM" id="SignalP"/>
    </source>
</evidence>
<dbReference type="Proteomes" id="UP000218231">
    <property type="component" value="Unassembled WGS sequence"/>
</dbReference>
<keyword evidence="5" id="KW-1185">Reference proteome</keyword>
<dbReference type="OrthoDB" id="65481at2759"/>
<comment type="caution">
    <text evidence="4">The sequence shown here is derived from an EMBL/GenBank/DDBJ whole genome shotgun (WGS) entry which is preliminary data.</text>
</comment>
<dbReference type="STRING" id="2018661.A0A2A2L0I8"/>
<organism evidence="4 5">
    <name type="scientific">Diploscapter pachys</name>
    <dbReference type="NCBI Taxonomy" id="2018661"/>
    <lineage>
        <taxon>Eukaryota</taxon>
        <taxon>Metazoa</taxon>
        <taxon>Ecdysozoa</taxon>
        <taxon>Nematoda</taxon>
        <taxon>Chromadorea</taxon>
        <taxon>Rhabditida</taxon>
        <taxon>Rhabditina</taxon>
        <taxon>Rhabditomorpha</taxon>
        <taxon>Rhabditoidea</taxon>
        <taxon>Rhabditidae</taxon>
        <taxon>Diploscapter</taxon>
    </lineage>
</organism>
<feature type="region of interest" description="Disordered" evidence="1">
    <location>
        <begin position="93"/>
        <end position="118"/>
    </location>
</feature>
<reference evidence="4 5" key="1">
    <citation type="journal article" date="2017" name="Curr. Biol.">
        <title>Genome architecture and evolution of a unichromosomal asexual nematode.</title>
        <authorList>
            <person name="Fradin H."/>
            <person name="Zegar C."/>
            <person name="Gutwein M."/>
            <person name="Lucas J."/>
            <person name="Kovtun M."/>
            <person name="Corcoran D."/>
            <person name="Baugh L.R."/>
            <person name="Kiontke K."/>
            <person name="Gunsalus K."/>
            <person name="Fitch D.H."/>
            <person name="Piano F."/>
        </authorList>
    </citation>
    <scope>NUCLEOTIDE SEQUENCE [LARGE SCALE GENOMIC DNA]</scope>
    <source>
        <strain evidence="4">PF1309</strain>
    </source>
</reference>
<proteinExistence type="predicted"/>
<sequence length="663" mass="74489">MRIDISFKIKQIILLVLLLLEFCVICKSATVLSAAVNACQEQCNERNLALPLERGETSWRQEWLQKCNFQCRVKSCQTGCRYLEKDASLVIPTTSSTTQAPDESTAEPTEPTGSPNTPKECLSVCTSESLAIDSCEQGCRAVFSQVMKQLQTIVNEARVEIETADERLKLKWMFSESNLPTVQEVAAEDVLWFAQTRPVMGSNGWRWSALPMGAFRNGSLSSEVVTPQESSPNIQIRLALAYHNHVVVSKHVHYQTPLELYPNQISIEKSMQIDGSKQLVCWEYKGVVTTFQLTLSSTDGTEMTKFDLGSNSHCNLFANLSSANCCNLKIEALDGEGKILKETSTNFTISENSESSLSDKDLIILANATHLMHFPPSVDYVMEQPPVVFEVPDLLSEGEEITAISGMNNHRRLLVGTSKGNIFMVDPTKNPNETSKDERIFMVRPTKENGPISYVNYDPVQNITYAVEKEKGVVRCVMSKECSLVPNSDQANPTKQLVVDSINGFIYLLNTDHTIKRSTLWRLNATAPAEFIDLTDISGSIFLLDLVSQKVTHKDGEFTEVDLMRSYYNRIFWSRKKCGDTPNDEICFYSEKSSNETKEGDLHFSRYLLTQKFMDFTFFKSQKLSKFINSPPSLTLLCTDSTAKLQWTSPPLLPFQGKLDPQK</sequence>